<dbReference type="Gene3D" id="4.10.410.10">
    <property type="entry name" value="Pancreatic trypsin inhibitor Kunitz domain"/>
    <property type="match status" value="3"/>
</dbReference>
<dbReference type="CDD" id="cd00063">
    <property type="entry name" value="FN3"/>
    <property type="match status" value="1"/>
</dbReference>
<dbReference type="InterPro" id="IPR003598">
    <property type="entry name" value="Ig_sub2"/>
</dbReference>
<proteinExistence type="predicted"/>
<dbReference type="InterPro" id="IPR013783">
    <property type="entry name" value="Ig-like_fold"/>
</dbReference>
<dbReference type="SMART" id="SM00032">
    <property type="entry name" value="CCP"/>
    <property type="match status" value="2"/>
</dbReference>
<dbReference type="GO" id="GO:0004867">
    <property type="term" value="F:serine-type endopeptidase inhibitor activity"/>
    <property type="evidence" value="ECO:0007669"/>
    <property type="project" value="InterPro"/>
</dbReference>
<dbReference type="SUPFAM" id="SSF57567">
    <property type="entry name" value="Serine protease inhibitors"/>
    <property type="match status" value="2"/>
</dbReference>
<dbReference type="InterPro" id="IPR035976">
    <property type="entry name" value="Sushi/SCR/CCP_sf"/>
</dbReference>
<evidence type="ECO:0000256" key="8">
    <source>
        <dbReference type="PROSITE-ProRule" id="PRU00076"/>
    </source>
</evidence>
<feature type="domain" description="BPTI/Kunitz inhibitor" evidence="11">
    <location>
        <begin position="2695"/>
        <end position="2745"/>
    </location>
</feature>
<dbReference type="Pfam" id="PF13895">
    <property type="entry name" value="Ig_2"/>
    <property type="match status" value="1"/>
</dbReference>
<dbReference type="Pfam" id="PF01826">
    <property type="entry name" value="TIL"/>
    <property type="match status" value="1"/>
</dbReference>
<dbReference type="InterPro" id="IPR003961">
    <property type="entry name" value="FN3_dom"/>
</dbReference>
<dbReference type="PROSITE" id="PS00022">
    <property type="entry name" value="EGF_1"/>
    <property type="match status" value="1"/>
</dbReference>
<dbReference type="PROSITE" id="PS50835">
    <property type="entry name" value="IG_LIKE"/>
    <property type="match status" value="2"/>
</dbReference>
<keyword evidence="3 8" id="KW-0245">EGF-like domain</keyword>
<dbReference type="SUPFAM" id="SSF57362">
    <property type="entry name" value="BPTI-like"/>
    <property type="match status" value="3"/>
</dbReference>
<comment type="subcellular location">
    <subcellularLocation>
        <location evidence="1">Secreted</location>
    </subcellularLocation>
</comment>
<dbReference type="InterPro" id="IPR036880">
    <property type="entry name" value="Kunitz_BPTI_sf"/>
</dbReference>
<dbReference type="FunFam" id="2.10.25.10:FF:000005">
    <property type="entry name" value="Fibrillin 2"/>
    <property type="match status" value="2"/>
</dbReference>
<evidence type="ECO:0000256" key="1">
    <source>
        <dbReference type="ARBA" id="ARBA00004613"/>
    </source>
</evidence>
<dbReference type="eggNOG" id="KOG4597">
    <property type="taxonomic scope" value="Eukaryota"/>
</dbReference>
<dbReference type="InterPro" id="IPR000742">
    <property type="entry name" value="EGF"/>
</dbReference>
<keyword evidence="5" id="KW-0677">Repeat</keyword>
<dbReference type="InterPro" id="IPR000436">
    <property type="entry name" value="Sushi_SCR_CCP_dom"/>
</dbReference>
<dbReference type="Pfam" id="PF13927">
    <property type="entry name" value="Ig_3"/>
    <property type="match status" value="1"/>
</dbReference>
<dbReference type="EnsemblMetazoa" id="Aqu2.1.28954_001">
    <property type="protein sequence ID" value="Aqu2.1.28954_001"/>
    <property type="gene ID" value="Aqu2.1.28954"/>
</dbReference>
<dbReference type="OrthoDB" id="10253954at2759"/>
<dbReference type="SMART" id="SM00408">
    <property type="entry name" value="IGc2"/>
    <property type="match status" value="2"/>
</dbReference>
<dbReference type="PRINTS" id="PR00759">
    <property type="entry name" value="BASICPTASE"/>
</dbReference>
<dbReference type="Pfam" id="PF00041">
    <property type="entry name" value="fn3"/>
    <property type="match status" value="1"/>
</dbReference>
<dbReference type="SUPFAM" id="SSF57535">
    <property type="entry name" value="Complement control module/SCR domain"/>
    <property type="match status" value="1"/>
</dbReference>
<evidence type="ECO:0000256" key="6">
    <source>
        <dbReference type="ARBA" id="ARBA00023157"/>
    </source>
</evidence>
<protein>
    <submittedName>
        <fullName evidence="15">Uncharacterized protein</fullName>
    </submittedName>
</protein>
<dbReference type="Gene3D" id="2.60.40.10">
    <property type="entry name" value="Immunoglobulins"/>
    <property type="match status" value="3"/>
</dbReference>
<evidence type="ECO:0000313" key="15">
    <source>
        <dbReference type="EnsemblMetazoa" id="Aqu2.1.28954_001"/>
    </source>
</evidence>
<reference evidence="15" key="1">
    <citation type="submission" date="2017-05" db="UniProtKB">
        <authorList>
            <consortium name="EnsemblMetazoa"/>
        </authorList>
    </citation>
    <scope>IDENTIFICATION</scope>
</reference>
<dbReference type="PROSITE" id="PS00010">
    <property type="entry name" value="ASX_HYDROXYL"/>
    <property type="match status" value="3"/>
</dbReference>
<evidence type="ECO:0000256" key="4">
    <source>
        <dbReference type="ARBA" id="ARBA00022729"/>
    </source>
</evidence>
<dbReference type="PROSITE" id="PS50853">
    <property type="entry name" value="FN3"/>
    <property type="match status" value="1"/>
</dbReference>
<dbReference type="CDD" id="cd00033">
    <property type="entry name" value="CCP"/>
    <property type="match status" value="1"/>
</dbReference>
<feature type="domain" description="EGF-like" evidence="10">
    <location>
        <begin position="482"/>
        <end position="520"/>
    </location>
</feature>
<dbReference type="SMART" id="SM00181">
    <property type="entry name" value="EGF"/>
    <property type="match status" value="7"/>
</dbReference>
<evidence type="ECO:0000259" key="13">
    <source>
        <dbReference type="PROSITE" id="PS50853"/>
    </source>
</evidence>
<comment type="caution">
    <text evidence="8">Lacks conserved residue(s) required for the propagation of feature annotation.</text>
</comment>
<feature type="domain" description="EGF-like" evidence="10">
    <location>
        <begin position="564"/>
        <end position="606"/>
    </location>
</feature>
<sequence length="3123" mass="345874">MSTFLSMRPDPLECALPGATLNGGQWIGPNGEVPCPGNNSNLLCTVGSGASLSVHIPTSNVLFLQPSGDGWYMCCLPTSCSDPNTNIIFVNLFKFGQVESFSANLPSDMTVYPQEFKLDCIKIGFPGYYDIRMNLSNTALLSYTRCFGQYDDDCPGIAIEDDYHPHSKRYTVNITWDGMTIGSGSISQSSTGDQVYTCEVAVAEGQRSRFDLVNRAYTLTIKVPATAPSSLTVVSKTATTITVSWTALDSSDADGYVVNVTSDTDTVQTVQVEGSSNDAITLNGLSVLTAYNITVRAYQQLLGPASTISVQTSPAIISVNSTLVSITQLKNTQYRIDCLTTTDINPSTDVYWLVNGVMKNNSMYTSIDVLTYNNTLLVHIYPDLLGVSVNVTCIAMIGGIKYNQSLIIDVFCTPSCAQGICILSNICACDPGWTGSRCEADIDECSMNIDDCYHSCINTNGSYYCECMSGFRLLANGTYCEEIDECSEDPNLCPINSNCLNTYGGYRCDCINGYHKNQSGYCIDTDECATNASSCSQLCINTEGSYDCSCNDGYTKRFKYFCFDIDECENTSICSSDHQVCRNTLGSYRCSCKEGFKYDSDGVNCEPKACHEVIQPPINGNLYCNGNRTNNTCHYTCNSGYVLSDLSSRTCQSNGRWSGIPPYCSPLPCPTLMPPSNGYLQLPCDGVYQSQCIIRCFDGYKLASTNDTTSAVTCDLLPNNETIWSSTEKCQEKDPCEPNPCLHHGVCSRVDSDEGFECNCTDIFYEGKTCERALVLIDPIEPVMIGDHKKISVRSKPDKETTYRFRDCSFGGARRAFIFTCTFTLNKTKTIENVTVVGLKPGPYILQLEGVSPVDMLFVSGSNESLYFNKSDNIQPSCCSSTHASICGDQIPVQLNSSCSWDSDTTRGIVFIIYDNLTVPLSLAGVNISSENNIALPLEDDDAMCSNCANKLTELGSGKCYKHMPTPDDLSEFVKRQSLTNSFLSSIKSSLFPSWFNISITDNLNAIDKVSSTDYLAKLVSPAKLINEKGCESLVIGDKNKGRFLVLQHNGPINLTLENEQSFVLNSRSPSDFYCIAVHVCSGQRSPVYIGLPPSAQDGIKKISFISNYIKKGWTFDFKSVSLSKTLQQSVLQTKLWNGYQYMQQHSGIHFQYDTLVNMNVQGMFSYGIANVALTFRGLAQYKYITTKEKANEALLFGDCTFTVMSRVNNSLEKLELKKISTNISIYHKENLSSSSSCSMAPTNGASFKLAYTPQQDQAFYLSVLELPFDTAQCPVDVFLSLNSNQDMNGLSFYSECLDVSFGALLFTSLAHKIYIPMSNDTLCIKPKNFTSLFSTAEFGLVIHSSLNASRLRLNAFIQLLPGYDETALSLGFYKYSNEKVGLIHSLEMTMFDNTFVTQARLRNLELSYGDSMIHLFNKKFFTANIQGIASTSRQWKDLTVNVNGWFPKGDEYFVDTMERNVIKKITTLGNEANTRKGEADKQLLEAIARLIRAGGQLNEARLAFSNASTQLITVEDNLAESRERLTLAELNVTMARSEIREAEDAINDVCDVQICPLECQNATRKRTVYRDVYYEAEGVCDSVCNYTISVRVAPYFVSAKEWEIRQCCNDVQYTCGDAYCNSIRCSGVRKPVNVTRHVYNYKEAERQGPCKVPCITGQYHARIEETEEYIDPCGGRGPNAACVASNAQCNREREASLRALEIRRSELVAPLRERNRARAEVELLEIRSSQAQRNEQLANETLVSTQSLYRSITQYKEAVEKSHNMILEEIKNDLQLYNLTQEYGNNAFVITNITFSVPISESNNPSAFPIVITYDTPQRANQQLNYVYDFNTQFSLQAETLANDIIDSLFASQRRRRRRQTEVNQPGREQFEIQCAQLKSINKFIRYMHTTLEEAEMSGMNISESLIELIESSNVAINTTSVSNRTGLGNYTNFKELFDITLEEIEQSRRELGNVEDEVLSSVRSSYKSLQSQAQSVLESLEATLLTQWRSGLEILLQGNSTVADRPCSGLVDCILVLNGSLSNLLSFAPSETAFLSQSLPVASQLFLQLAINELTNFTEARNKLTPIRSLVQAMVDNGYWCSTLPQVIVHPVAETSVQINTALTLTCRGNSSLPVSYLWRKDGVAIPNTNSHTLVLNDMQVFDEGNYSCEITNDVGTTRSTNSSVQVFILPEYYQLPSSVITYIGDENGAYFTCNATSRPAPGWRWYHRSSTRGQWRELIGEETNELLIRSPSRSDEGEYRCEAYNDFGSISSDPVTLRLISVTVRVLVYNVEILMVRQNDTELSGRDISLQEDLKNKFEEGVSFGDVVLSEEIGVRDVIPDEEIVISFKLISPNVTIPQNIHLETIVNNLTAYRLQLNRVRNDLERFLDNSEDFILEYEDSEYQYRRSSFSVDIPEIQCPPGQELHSNRFLCSDCLKGQEQAVIVESRVTDSRTIIERVPHCSPCPFNTYQDMAGSGQCKPCPVNHVTFITGAISVDQCTELCPVNHNSSNGLMPCRPCPSNTYQPTPGQIECLPCTSESDSILCSKNPCEKPKIIGSCNGEYLRFYYDNSMEQCEPFMYSGCDGNENNFPSLNECSQTCGCPQNESSLLDCTNDPCQSNTCPSAPTAQCFPDYCGNCTSRYYYNDQEVTETCSCSNGLKPVLCAPSCLSTCHIPEPICPVSTCVPGCGCTNDTIYDEVKEECVLPSSCDTCSLPPLSGPCRGAFPRWFYNSSSGSCELFLYGGCSGNANRFITLQQCIQSCGCGTGNTALNCSGDLCERASCEAHDNSVCEVDSCSNCTVKHYVGVEEVTDQCDVCSLPPDGGSCNASISRWHFNADSRQCELLKYGGCEGNKNNFNTLRSCLQTCGSQTCEVGVSTVDCYTDPCRTTHCPNFDNALCIPNHCGECSAHYYNSTGHDITMMCGDCPSDKAPVKCLINPCDHSTCPNLPPTECVLNVCGECKAQYYWNNVDVTEFCMTCPSGGQIFKECGASCQRTCDDVRYQRPFVCSRHYCVPGCACPAGQVLDESINRCVYPEQCPCQGTCDPVPNNCTVLTYDNCNCPLCRDCPIVGQEYNDVKASCPKTCSNPHLLCAGEGQPGCSCPLGQVIDEMNNHCVQLKDCPSKELNERGQKEEVTCFYL</sequence>
<feature type="domain" description="BPTI/Kunitz inhibitor" evidence="11">
    <location>
        <begin position="2533"/>
        <end position="2583"/>
    </location>
</feature>
<evidence type="ECO:0000256" key="3">
    <source>
        <dbReference type="ARBA" id="ARBA00022536"/>
    </source>
</evidence>
<dbReference type="SUPFAM" id="SSF49265">
    <property type="entry name" value="Fibronectin type III"/>
    <property type="match status" value="1"/>
</dbReference>
<feature type="domain" description="Ig-like" evidence="12">
    <location>
        <begin position="2087"/>
        <end position="2168"/>
    </location>
</feature>
<dbReference type="InterPro" id="IPR001881">
    <property type="entry name" value="EGF-like_Ca-bd_dom"/>
</dbReference>
<evidence type="ECO:0000259" key="11">
    <source>
        <dbReference type="PROSITE" id="PS50279"/>
    </source>
</evidence>
<dbReference type="InterPro" id="IPR007110">
    <property type="entry name" value="Ig-like_dom"/>
</dbReference>
<dbReference type="InterPro" id="IPR051145">
    <property type="entry name" value="GAS-SHBG-PROS"/>
</dbReference>
<dbReference type="InterPro" id="IPR000152">
    <property type="entry name" value="EGF-type_Asp/Asn_hydroxyl_site"/>
</dbReference>
<dbReference type="GO" id="GO:0005509">
    <property type="term" value="F:calcium ion binding"/>
    <property type="evidence" value="ECO:0007669"/>
    <property type="project" value="InterPro"/>
</dbReference>
<dbReference type="Pfam" id="PF07645">
    <property type="entry name" value="EGF_CA"/>
    <property type="match status" value="4"/>
</dbReference>
<feature type="disulfide bond" evidence="8">
    <location>
        <begin position="741"/>
        <end position="758"/>
    </location>
</feature>
<dbReference type="PROSITE" id="PS50026">
    <property type="entry name" value="EGF_3"/>
    <property type="match status" value="4"/>
</dbReference>
<keyword evidence="2" id="KW-0964">Secreted</keyword>
<dbReference type="CDD" id="cd19941">
    <property type="entry name" value="TIL"/>
    <property type="match status" value="3"/>
</dbReference>
<dbReference type="InterPro" id="IPR020901">
    <property type="entry name" value="Prtase_inh_Kunz-CS"/>
</dbReference>
<evidence type="ECO:0000256" key="7">
    <source>
        <dbReference type="ARBA" id="ARBA00023180"/>
    </source>
</evidence>
<evidence type="ECO:0000259" key="10">
    <source>
        <dbReference type="PROSITE" id="PS50026"/>
    </source>
</evidence>
<dbReference type="SMART" id="SM00179">
    <property type="entry name" value="EGF_CA"/>
    <property type="match status" value="5"/>
</dbReference>
<evidence type="ECO:0000259" key="14">
    <source>
        <dbReference type="PROSITE" id="PS50923"/>
    </source>
</evidence>
<feature type="domain" description="Fibronectin type-III" evidence="13">
    <location>
        <begin position="227"/>
        <end position="316"/>
    </location>
</feature>
<dbReference type="CDD" id="cd00054">
    <property type="entry name" value="EGF_CA"/>
    <property type="match status" value="3"/>
</dbReference>
<keyword evidence="9" id="KW-0768">Sushi</keyword>
<dbReference type="PROSITE" id="PS00280">
    <property type="entry name" value="BPTI_KUNITZ_1"/>
    <property type="match status" value="2"/>
</dbReference>
<feature type="disulfide bond" evidence="9">
    <location>
        <begin position="637"/>
        <end position="664"/>
    </location>
</feature>
<dbReference type="PANTHER" id="PTHR24040:SF16">
    <property type="entry name" value="FIBRILLIN-2-LIKE PROTEIN"/>
    <property type="match status" value="1"/>
</dbReference>
<dbReference type="SUPFAM" id="SSF57184">
    <property type="entry name" value="Growth factor receptor domain"/>
    <property type="match status" value="2"/>
</dbReference>
<dbReference type="InterPro" id="IPR003599">
    <property type="entry name" value="Ig_sub"/>
</dbReference>
<feature type="domain" description="EGF-like" evidence="10">
    <location>
        <begin position="441"/>
        <end position="481"/>
    </location>
</feature>
<dbReference type="PROSITE" id="PS50923">
    <property type="entry name" value="SUSHI"/>
    <property type="match status" value="1"/>
</dbReference>
<evidence type="ECO:0000256" key="9">
    <source>
        <dbReference type="PROSITE-ProRule" id="PRU00302"/>
    </source>
</evidence>
<dbReference type="Pfam" id="PF00014">
    <property type="entry name" value="Kunitz_BPTI"/>
    <property type="match status" value="3"/>
</dbReference>
<accession>A0A1X7UN58</accession>
<dbReference type="InterPro" id="IPR002919">
    <property type="entry name" value="TIL_dom"/>
</dbReference>
<feature type="domain" description="BPTI/Kunitz inhibitor" evidence="11">
    <location>
        <begin position="2800"/>
        <end position="2850"/>
    </location>
</feature>
<evidence type="ECO:0000256" key="2">
    <source>
        <dbReference type="ARBA" id="ARBA00022525"/>
    </source>
</evidence>
<keyword evidence="7" id="KW-0325">Glycoprotein</keyword>
<dbReference type="STRING" id="400682.A0A1X7UN58"/>
<keyword evidence="6 8" id="KW-1015">Disulfide bond</keyword>
<feature type="domain" description="Ig-like" evidence="12">
    <location>
        <begin position="2173"/>
        <end position="2259"/>
    </location>
</feature>
<dbReference type="SMART" id="SM00131">
    <property type="entry name" value="KU"/>
    <property type="match status" value="3"/>
</dbReference>
<dbReference type="CDD" id="cd00096">
    <property type="entry name" value="Ig"/>
    <property type="match status" value="1"/>
</dbReference>
<keyword evidence="4" id="KW-0732">Signal</keyword>
<name>A0A1X7UN58_AMPQE</name>
<dbReference type="InterPro" id="IPR009030">
    <property type="entry name" value="Growth_fac_rcpt_cys_sf"/>
</dbReference>
<dbReference type="Gene3D" id="2.10.25.10">
    <property type="entry name" value="Laminin"/>
    <property type="match status" value="8"/>
</dbReference>
<organism evidence="15">
    <name type="scientific">Amphimedon queenslandica</name>
    <name type="common">Sponge</name>
    <dbReference type="NCBI Taxonomy" id="400682"/>
    <lineage>
        <taxon>Eukaryota</taxon>
        <taxon>Metazoa</taxon>
        <taxon>Porifera</taxon>
        <taxon>Demospongiae</taxon>
        <taxon>Heteroscleromorpha</taxon>
        <taxon>Haplosclerida</taxon>
        <taxon>Niphatidae</taxon>
        <taxon>Amphimedon</taxon>
    </lineage>
</organism>
<evidence type="ECO:0000259" key="12">
    <source>
        <dbReference type="PROSITE" id="PS50835"/>
    </source>
</evidence>
<dbReference type="PROSITE" id="PS01186">
    <property type="entry name" value="EGF_2"/>
    <property type="match status" value="3"/>
</dbReference>
<dbReference type="PROSITE" id="PS01187">
    <property type="entry name" value="EGF_CA"/>
    <property type="match status" value="2"/>
</dbReference>
<dbReference type="eggNOG" id="KOG1217">
    <property type="taxonomic scope" value="Eukaryota"/>
</dbReference>
<dbReference type="InParanoid" id="A0A1X7UN58"/>
<dbReference type="InterPro" id="IPR036084">
    <property type="entry name" value="Ser_inhib-like_sf"/>
</dbReference>
<dbReference type="SUPFAM" id="SSF48726">
    <property type="entry name" value="Immunoglobulin"/>
    <property type="match status" value="2"/>
</dbReference>
<feature type="domain" description="Sushi" evidence="14">
    <location>
        <begin position="603"/>
        <end position="666"/>
    </location>
</feature>
<dbReference type="PROSITE" id="PS50279">
    <property type="entry name" value="BPTI_KUNITZ_2"/>
    <property type="match status" value="3"/>
</dbReference>
<dbReference type="InterPro" id="IPR036179">
    <property type="entry name" value="Ig-like_dom_sf"/>
</dbReference>
<feature type="domain" description="EGF-like" evidence="10">
    <location>
        <begin position="732"/>
        <end position="771"/>
    </location>
</feature>
<dbReference type="InterPro" id="IPR018097">
    <property type="entry name" value="EGF_Ca-bd_CS"/>
</dbReference>
<dbReference type="InterPro" id="IPR049883">
    <property type="entry name" value="NOTCH1_EGF-like"/>
</dbReference>
<dbReference type="SMART" id="SM01411">
    <property type="entry name" value="Ephrin_rec_like"/>
    <property type="match status" value="2"/>
</dbReference>
<dbReference type="CDD" id="cd00109">
    <property type="entry name" value="Kunitz-type"/>
    <property type="match status" value="3"/>
</dbReference>
<dbReference type="SMART" id="SM00409">
    <property type="entry name" value="IG"/>
    <property type="match status" value="2"/>
</dbReference>
<dbReference type="SUPFAM" id="SSF57196">
    <property type="entry name" value="EGF/Laminin"/>
    <property type="match status" value="2"/>
</dbReference>
<dbReference type="GO" id="GO:0005576">
    <property type="term" value="C:extracellular region"/>
    <property type="evidence" value="ECO:0007669"/>
    <property type="project" value="UniProtKB-SubCell"/>
</dbReference>
<dbReference type="InterPro" id="IPR002223">
    <property type="entry name" value="Kunitz_BPTI"/>
</dbReference>
<dbReference type="PANTHER" id="PTHR24040">
    <property type="entry name" value="LAMININ G-LIKE DOMAIN-CONTAINING PROTEIN"/>
    <property type="match status" value="1"/>
</dbReference>
<evidence type="ECO:0000256" key="5">
    <source>
        <dbReference type="ARBA" id="ARBA00022737"/>
    </source>
</evidence>
<dbReference type="InterPro" id="IPR036116">
    <property type="entry name" value="FN3_sf"/>
</dbReference>
<dbReference type="SMART" id="SM00060">
    <property type="entry name" value="FN3"/>
    <property type="match status" value="1"/>
</dbReference>